<comment type="similarity">
    <text evidence="4 15">Belongs to the cytochrome P450 family.</text>
</comment>
<keyword evidence="11 15" id="KW-0503">Monooxygenase</keyword>
<evidence type="ECO:0000313" key="17">
    <source>
        <dbReference type="EMBL" id="KAJ1703445.1"/>
    </source>
</evidence>
<dbReference type="FunFam" id="1.10.630.10:FF:000019">
    <property type="entry name" value="Cytochrome P450 family protein"/>
    <property type="match status" value="1"/>
</dbReference>
<dbReference type="PROSITE" id="PS00086">
    <property type="entry name" value="CYTOCHROME_P450"/>
    <property type="match status" value="1"/>
</dbReference>
<keyword evidence="12 16" id="KW-0472">Membrane</keyword>
<keyword evidence="9 15" id="KW-0560">Oxidoreductase</keyword>
<evidence type="ECO:0000256" key="6">
    <source>
        <dbReference type="ARBA" id="ARBA00022692"/>
    </source>
</evidence>
<evidence type="ECO:0000256" key="3">
    <source>
        <dbReference type="ARBA" id="ARBA00004966"/>
    </source>
</evidence>
<dbReference type="SUPFAM" id="SSF48264">
    <property type="entry name" value="Cytochrome P450"/>
    <property type="match status" value="1"/>
</dbReference>
<reference evidence="17" key="1">
    <citation type="journal article" date="2022" name="Cell">
        <title>Repeat-based holocentromeres influence genome architecture and karyotype evolution.</title>
        <authorList>
            <person name="Hofstatter P.G."/>
            <person name="Thangavel G."/>
            <person name="Lux T."/>
            <person name="Neumann P."/>
            <person name="Vondrak T."/>
            <person name="Novak P."/>
            <person name="Zhang M."/>
            <person name="Costa L."/>
            <person name="Castellani M."/>
            <person name="Scott A."/>
            <person name="Toegelov H."/>
            <person name="Fuchs J."/>
            <person name="Mata-Sucre Y."/>
            <person name="Dias Y."/>
            <person name="Vanzela A.L.L."/>
            <person name="Huettel B."/>
            <person name="Almeida C.C.S."/>
            <person name="Simkova H."/>
            <person name="Souza G."/>
            <person name="Pedrosa-Harand A."/>
            <person name="Macas J."/>
            <person name="Mayer K.F.X."/>
            <person name="Houben A."/>
            <person name="Marques A."/>
        </authorList>
    </citation>
    <scope>NUCLEOTIDE SEQUENCE</scope>
    <source>
        <strain evidence="17">RhyBre1mFocal</strain>
    </source>
</reference>
<dbReference type="PANTHER" id="PTHR47944">
    <property type="entry name" value="CYTOCHROME P450 98A9"/>
    <property type="match status" value="1"/>
</dbReference>
<evidence type="ECO:0000256" key="9">
    <source>
        <dbReference type="ARBA" id="ARBA00023002"/>
    </source>
</evidence>
<evidence type="ECO:0000256" key="15">
    <source>
        <dbReference type="RuleBase" id="RU000461"/>
    </source>
</evidence>
<evidence type="ECO:0000256" key="5">
    <source>
        <dbReference type="ARBA" id="ARBA00022617"/>
    </source>
</evidence>
<keyword evidence="6 16" id="KW-0812">Transmembrane</keyword>
<dbReference type="GO" id="GO:0005506">
    <property type="term" value="F:iron ion binding"/>
    <property type="evidence" value="ECO:0007669"/>
    <property type="project" value="InterPro"/>
</dbReference>
<evidence type="ECO:0000256" key="2">
    <source>
        <dbReference type="ARBA" id="ARBA00004167"/>
    </source>
</evidence>
<evidence type="ECO:0000256" key="16">
    <source>
        <dbReference type="SAM" id="Phobius"/>
    </source>
</evidence>
<dbReference type="GO" id="GO:0020037">
    <property type="term" value="F:heme binding"/>
    <property type="evidence" value="ECO:0007669"/>
    <property type="project" value="InterPro"/>
</dbReference>
<evidence type="ECO:0000256" key="8">
    <source>
        <dbReference type="ARBA" id="ARBA00022989"/>
    </source>
</evidence>
<dbReference type="GO" id="GO:0009813">
    <property type="term" value="P:flavonoid biosynthetic process"/>
    <property type="evidence" value="ECO:0007669"/>
    <property type="project" value="UniProtKB-KW"/>
</dbReference>
<evidence type="ECO:0000256" key="11">
    <source>
        <dbReference type="ARBA" id="ARBA00023033"/>
    </source>
</evidence>
<keyword evidence="5 14" id="KW-0349">Heme</keyword>
<feature type="transmembrane region" description="Helical" evidence="16">
    <location>
        <begin position="15"/>
        <end position="34"/>
    </location>
</feature>
<dbReference type="InterPro" id="IPR017972">
    <property type="entry name" value="Cyt_P450_CS"/>
</dbReference>
<name>A0A9Q0D0U4_9POAL</name>
<evidence type="ECO:0000256" key="7">
    <source>
        <dbReference type="ARBA" id="ARBA00022723"/>
    </source>
</evidence>
<sequence>MEVIASILGLISSHILFSLMISVIATAIFLKILFPLNSKTNRSLTLPSPIALPIIGHLHLLGPLPHQSFHCLALRYGPIFRLRLGCVSCIVVSSPSLVKSFLKTHEAFFSDRPVSPAIQTLLYDGSDFSFARYGPYWNFIKKLCISQLFGGQTLDLLHQIRRDEIQRLVRTLFEKSKRVEEVELETELVRLASNIISRMSIGRQWAGSDDELVELKTVVAEVEELLGLFNLKDYIWILQKLGFDLQGIGRRVEDVKGRFDRMVDGVLREKEAARQMKRGEEDCGEGMMKDSMDILDMLMDVYYDDGAEMRLTRDNIKAFILDLLAAGTSTTALTIEWALSELINHPDVLKKLAAEVDTVVGKDRLVDETDIPRLPYLQSVIKETLRLHPTGPLNARQCTETCTVDGYTVPAGMTVFFNVWALSRDPASWTNPLDFNPERFINEDRVSGMDVRGQHYQLLPFGTGRRMCPGATLAMLVVQSTLAAMVQCFDWKLSGGGLVDMAEGPGLTLTRAKPIVCMPVPRLDLLLSSL</sequence>
<organism evidence="17 18">
    <name type="scientific">Rhynchospora breviuscula</name>
    <dbReference type="NCBI Taxonomy" id="2022672"/>
    <lineage>
        <taxon>Eukaryota</taxon>
        <taxon>Viridiplantae</taxon>
        <taxon>Streptophyta</taxon>
        <taxon>Embryophyta</taxon>
        <taxon>Tracheophyta</taxon>
        <taxon>Spermatophyta</taxon>
        <taxon>Magnoliopsida</taxon>
        <taxon>Liliopsida</taxon>
        <taxon>Poales</taxon>
        <taxon>Cyperaceae</taxon>
        <taxon>Cyperoideae</taxon>
        <taxon>Rhynchosporeae</taxon>
        <taxon>Rhynchospora</taxon>
    </lineage>
</organism>
<dbReference type="InterPro" id="IPR002401">
    <property type="entry name" value="Cyt_P450_E_grp-I"/>
</dbReference>
<evidence type="ECO:0000256" key="4">
    <source>
        <dbReference type="ARBA" id="ARBA00010617"/>
    </source>
</evidence>
<proteinExistence type="inferred from homology"/>
<keyword evidence="10 14" id="KW-0408">Iron</keyword>
<evidence type="ECO:0000256" key="13">
    <source>
        <dbReference type="ARBA" id="ARBA00023241"/>
    </source>
</evidence>
<dbReference type="GO" id="GO:0004497">
    <property type="term" value="F:monooxygenase activity"/>
    <property type="evidence" value="ECO:0007669"/>
    <property type="project" value="UniProtKB-KW"/>
</dbReference>
<comment type="subcellular location">
    <subcellularLocation>
        <location evidence="2">Membrane</location>
        <topology evidence="2">Single-pass membrane protein</topology>
    </subcellularLocation>
</comment>
<dbReference type="EMBL" id="JAMQYH010000001">
    <property type="protein sequence ID" value="KAJ1703445.1"/>
    <property type="molecule type" value="Genomic_DNA"/>
</dbReference>
<keyword evidence="13" id="KW-0284">Flavonoid biosynthesis</keyword>
<evidence type="ECO:0000256" key="10">
    <source>
        <dbReference type="ARBA" id="ARBA00023004"/>
    </source>
</evidence>
<dbReference type="AlphaFoldDB" id="A0A9Q0D0U4"/>
<keyword evidence="18" id="KW-1185">Reference proteome</keyword>
<dbReference type="Gene3D" id="1.10.630.10">
    <property type="entry name" value="Cytochrome P450"/>
    <property type="match status" value="1"/>
</dbReference>
<evidence type="ECO:0000313" key="18">
    <source>
        <dbReference type="Proteomes" id="UP001151287"/>
    </source>
</evidence>
<dbReference type="Proteomes" id="UP001151287">
    <property type="component" value="Unassembled WGS sequence"/>
</dbReference>
<dbReference type="GO" id="GO:0016020">
    <property type="term" value="C:membrane"/>
    <property type="evidence" value="ECO:0007669"/>
    <property type="project" value="UniProtKB-SubCell"/>
</dbReference>
<gene>
    <name evidence="17" type="ORF">LUZ63_003224</name>
</gene>
<dbReference type="Pfam" id="PF00067">
    <property type="entry name" value="p450"/>
    <property type="match status" value="1"/>
</dbReference>
<comment type="pathway">
    <text evidence="3">Secondary metabolite biosynthesis; flavonoid biosynthesis.</text>
</comment>
<feature type="binding site" description="axial binding residue" evidence="14">
    <location>
        <position position="468"/>
    </location>
    <ligand>
        <name>heme</name>
        <dbReference type="ChEBI" id="CHEBI:30413"/>
    </ligand>
    <ligandPart>
        <name>Fe</name>
        <dbReference type="ChEBI" id="CHEBI:18248"/>
    </ligandPart>
</feature>
<dbReference type="InterPro" id="IPR001128">
    <property type="entry name" value="Cyt_P450"/>
</dbReference>
<dbReference type="OrthoDB" id="1103324at2759"/>
<evidence type="ECO:0000256" key="14">
    <source>
        <dbReference type="PIRSR" id="PIRSR602401-1"/>
    </source>
</evidence>
<accession>A0A9Q0D0U4</accession>
<dbReference type="PRINTS" id="PR00385">
    <property type="entry name" value="P450"/>
</dbReference>
<comment type="cofactor">
    <cofactor evidence="1 14">
        <name>heme</name>
        <dbReference type="ChEBI" id="CHEBI:30413"/>
    </cofactor>
</comment>
<evidence type="ECO:0000256" key="12">
    <source>
        <dbReference type="ARBA" id="ARBA00023136"/>
    </source>
</evidence>
<evidence type="ECO:0000256" key="1">
    <source>
        <dbReference type="ARBA" id="ARBA00001971"/>
    </source>
</evidence>
<dbReference type="GO" id="GO:0016705">
    <property type="term" value="F:oxidoreductase activity, acting on paired donors, with incorporation or reduction of molecular oxygen"/>
    <property type="evidence" value="ECO:0007669"/>
    <property type="project" value="InterPro"/>
</dbReference>
<comment type="caution">
    <text evidence="17">The sequence shown here is derived from an EMBL/GenBank/DDBJ whole genome shotgun (WGS) entry which is preliminary data.</text>
</comment>
<protein>
    <submittedName>
        <fullName evidence="17">Uncharacterized protein</fullName>
    </submittedName>
</protein>
<keyword evidence="7 14" id="KW-0479">Metal-binding</keyword>
<dbReference type="PANTHER" id="PTHR47944:SF17">
    <property type="entry name" value="3,9-DIHYDROXYPTEROCARPAN 6A-MONOOXYGENASE"/>
    <property type="match status" value="1"/>
</dbReference>
<keyword evidence="8 16" id="KW-1133">Transmembrane helix</keyword>
<dbReference type="PRINTS" id="PR00463">
    <property type="entry name" value="EP450I"/>
</dbReference>
<dbReference type="InterPro" id="IPR036396">
    <property type="entry name" value="Cyt_P450_sf"/>
</dbReference>